<feature type="compositionally biased region" description="Polar residues" evidence="1">
    <location>
        <begin position="173"/>
        <end position="183"/>
    </location>
</feature>
<accession>A0ABR0SEM0</accession>
<evidence type="ECO:0000313" key="3">
    <source>
        <dbReference type="EMBL" id="KAK5990240.1"/>
    </source>
</evidence>
<keyword evidence="2" id="KW-0472">Membrane</keyword>
<proteinExistence type="predicted"/>
<protein>
    <submittedName>
        <fullName evidence="3">Uncharacterized protein</fullName>
    </submittedName>
</protein>
<evidence type="ECO:0000256" key="1">
    <source>
        <dbReference type="SAM" id="MobiDB-lite"/>
    </source>
</evidence>
<evidence type="ECO:0000313" key="4">
    <source>
        <dbReference type="Proteomes" id="UP001338125"/>
    </source>
</evidence>
<organism evidence="3 4">
    <name type="scientific">Cladobotryum mycophilum</name>
    <dbReference type="NCBI Taxonomy" id="491253"/>
    <lineage>
        <taxon>Eukaryota</taxon>
        <taxon>Fungi</taxon>
        <taxon>Dikarya</taxon>
        <taxon>Ascomycota</taxon>
        <taxon>Pezizomycotina</taxon>
        <taxon>Sordariomycetes</taxon>
        <taxon>Hypocreomycetidae</taxon>
        <taxon>Hypocreales</taxon>
        <taxon>Hypocreaceae</taxon>
        <taxon>Cladobotryum</taxon>
    </lineage>
</organism>
<dbReference type="Proteomes" id="UP001338125">
    <property type="component" value="Unassembled WGS sequence"/>
</dbReference>
<feature type="compositionally biased region" description="Polar residues" evidence="1">
    <location>
        <begin position="208"/>
        <end position="229"/>
    </location>
</feature>
<gene>
    <name evidence="3" type="ORF">PT974_08506</name>
</gene>
<feature type="transmembrane region" description="Helical" evidence="2">
    <location>
        <begin position="31"/>
        <end position="52"/>
    </location>
</feature>
<keyword evidence="4" id="KW-1185">Reference proteome</keyword>
<dbReference type="EMBL" id="JAVFKD010000014">
    <property type="protein sequence ID" value="KAK5990240.1"/>
    <property type="molecule type" value="Genomic_DNA"/>
</dbReference>
<feature type="compositionally biased region" description="Pro residues" evidence="1">
    <location>
        <begin position="159"/>
        <end position="171"/>
    </location>
</feature>
<name>A0ABR0SEM0_9HYPO</name>
<feature type="region of interest" description="Disordered" evidence="1">
    <location>
        <begin position="199"/>
        <end position="277"/>
    </location>
</feature>
<evidence type="ECO:0000256" key="2">
    <source>
        <dbReference type="SAM" id="Phobius"/>
    </source>
</evidence>
<sequence>MQGHGGNLQVFMRRNLATCLGWHCLTPAEHFGIIFSSVVVFVILSVAYMYYLGTATISNRDRTLANLPGGRRTRRGHAARLDEVVPANDYSHPLESYPPRIVYQPIMYNLGGVQVPSIQPLAAIPSHPQAFPRMTQPASVPTQHHAYQEAIPRQAEWPPTIPTPQVVPPTSPASEMQSQESSWRQRLNRVFRIPVGRASTIASSSASGTPQKRSSHSIPQDLDQTTSPRQYRHREDARRPIANRSVQPSFDPSAAARENTASDESQSVRTDAATVHSDDFEMVNGPSSPFPREVETSNWRTGNHLLRVNGDAGTMRRVDNSSGTGSDLFSIPSVSSIQAGGVPSHVNDRLTGGRHWT</sequence>
<keyword evidence="2" id="KW-0812">Transmembrane</keyword>
<feature type="region of interest" description="Disordered" evidence="1">
    <location>
        <begin position="156"/>
        <end position="183"/>
    </location>
</feature>
<comment type="caution">
    <text evidence="3">The sequence shown here is derived from an EMBL/GenBank/DDBJ whole genome shotgun (WGS) entry which is preliminary data.</text>
</comment>
<reference evidence="3 4" key="1">
    <citation type="submission" date="2024-01" db="EMBL/GenBank/DDBJ databases">
        <title>Complete genome of Cladobotryum mycophilum ATHUM6906.</title>
        <authorList>
            <person name="Christinaki A.C."/>
            <person name="Myridakis A.I."/>
            <person name="Kouvelis V.N."/>
        </authorList>
    </citation>
    <scope>NUCLEOTIDE SEQUENCE [LARGE SCALE GENOMIC DNA]</scope>
    <source>
        <strain evidence="3 4">ATHUM6906</strain>
    </source>
</reference>
<keyword evidence="2" id="KW-1133">Transmembrane helix</keyword>